<evidence type="ECO:0008006" key="3">
    <source>
        <dbReference type="Google" id="ProtNLM"/>
    </source>
</evidence>
<dbReference type="InterPro" id="IPR025427">
    <property type="entry name" value="DUF4160"/>
</dbReference>
<protein>
    <recommendedName>
        <fullName evidence="3">DUF4160 domain-containing protein</fullName>
    </recommendedName>
</protein>
<reference evidence="1 2" key="1">
    <citation type="journal article" date="2015" name="Genome Announc.">
        <title>Complete and Assembled Genome Sequence of Bifidobacterium kashiwanohense PV20-2, Isolated from the Feces of an Anemic Kenyan Infant.</title>
        <authorList>
            <person name="Vazquez-Gutierrez P."/>
            <person name="Lacroix C."/>
            <person name="Chassard C."/>
            <person name="Klumpp J."/>
            <person name="Jans C."/>
            <person name="Stevens M.J."/>
        </authorList>
    </citation>
    <scope>NUCLEOTIDE SEQUENCE [LARGE SCALE GENOMIC DNA]</scope>
    <source>
        <strain evidence="1 2">PV20-2</strain>
    </source>
</reference>
<proteinExistence type="predicted"/>
<dbReference type="Pfam" id="PF13711">
    <property type="entry name" value="DUF4160"/>
    <property type="match status" value="1"/>
</dbReference>
<gene>
    <name evidence="1" type="ORF">AH68_05000</name>
</gene>
<sequence length="88" mass="10206">MPTLSMFFGIIVQMNYRNEHNPPHIHATYQGHRASYDFDGNVTAGEPLPRKQHRILVAWIELHREELEANWTLAMNNEPIYPIAPLAL</sequence>
<organism evidence="1 2">
    <name type="scientific">Bifidobacterium catenulatum PV20-2</name>
    <dbReference type="NCBI Taxonomy" id="1447716"/>
    <lineage>
        <taxon>Bacteria</taxon>
        <taxon>Bacillati</taxon>
        <taxon>Actinomycetota</taxon>
        <taxon>Actinomycetes</taxon>
        <taxon>Bifidobacteriales</taxon>
        <taxon>Bifidobacteriaceae</taxon>
        <taxon>Bifidobacterium</taxon>
    </lineage>
</organism>
<dbReference type="AlphaFoldDB" id="A0A0A7I6S7"/>
<dbReference type="STRING" id="1447716.AH68_05000"/>
<accession>A0A0A7I6S7</accession>
<dbReference type="KEGG" id="bka:AH68_05000"/>
<evidence type="ECO:0000313" key="2">
    <source>
        <dbReference type="Proteomes" id="UP000030625"/>
    </source>
</evidence>
<dbReference type="HOGENOM" id="CLU_162083_0_0_11"/>
<dbReference type="Proteomes" id="UP000030625">
    <property type="component" value="Chromosome"/>
</dbReference>
<name>A0A0A7I6S7_9BIFI</name>
<dbReference type="EMBL" id="CP007456">
    <property type="protein sequence ID" value="AIZ14519.1"/>
    <property type="molecule type" value="Genomic_DNA"/>
</dbReference>
<evidence type="ECO:0000313" key="1">
    <source>
        <dbReference type="EMBL" id="AIZ14519.1"/>
    </source>
</evidence>